<organism evidence="2 3">
    <name type="scientific">Pseudonocardia zijingensis</name>
    <dbReference type="NCBI Taxonomy" id="153376"/>
    <lineage>
        <taxon>Bacteria</taxon>
        <taxon>Bacillati</taxon>
        <taxon>Actinomycetota</taxon>
        <taxon>Actinomycetes</taxon>
        <taxon>Pseudonocardiales</taxon>
        <taxon>Pseudonocardiaceae</taxon>
        <taxon>Pseudonocardia</taxon>
    </lineage>
</organism>
<name>A0ABP3YJC6_9PSEU</name>
<protein>
    <submittedName>
        <fullName evidence="2">Tyrosine-protein phosphatase</fullName>
    </submittedName>
</protein>
<dbReference type="PROSITE" id="PS50056">
    <property type="entry name" value="TYR_PHOSPHATASE_2"/>
    <property type="match status" value="1"/>
</dbReference>
<dbReference type="InterPro" id="IPR026893">
    <property type="entry name" value="Tyr/Ser_Pase_IphP-type"/>
</dbReference>
<dbReference type="Proteomes" id="UP001499967">
    <property type="component" value="Unassembled WGS sequence"/>
</dbReference>
<sequence>MSDAVPSCEGGDVVAPVDRWLPLEGLDNIRDVGGLPLRDGGSTRTGVLLRSASLKWCTASDITHLVEEFGLQLVLDLRTRREIEINVSPPALAEAGVETVALSFIPEEGRELPETEDDVDPLIHIYLGYLRDRSDNVVTAVRRLATAGPTLVHCAAGKDRTGVFVALVLDAVGVERDAVVADYALSAERIEALFRRWTAASGDPMPDDLTPHLPRAEAMAAVLAHLDAEHGGAAGWLRAHGLEEEHLARLRERLVG</sequence>
<evidence type="ECO:0000313" key="3">
    <source>
        <dbReference type="Proteomes" id="UP001499967"/>
    </source>
</evidence>
<dbReference type="PROSITE" id="PS00383">
    <property type="entry name" value="TYR_PHOSPHATASE_1"/>
    <property type="match status" value="1"/>
</dbReference>
<proteinExistence type="predicted"/>
<reference evidence="3" key="1">
    <citation type="journal article" date="2019" name="Int. J. Syst. Evol. Microbiol.">
        <title>The Global Catalogue of Microorganisms (GCM) 10K type strain sequencing project: providing services to taxonomists for standard genome sequencing and annotation.</title>
        <authorList>
            <consortium name="The Broad Institute Genomics Platform"/>
            <consortium name="The Broad Institute Genome Sequencing Center for Infectious Disease"/>
            <person name="Wu L."/>
            <person name="Ma J."/>
        </authorList>
    </citation>
    <scope>NUCLEOTIDE SEQUENCE [LARGE SCALE GENOMIC DNA]</scope>
    <source>
        <strain evidence="3">JCM 11117</strain>
    </source>
</reference>
<gene>
    <name evidence="2" type="ORF">GCM10009559_51960</name>
</gene>
<dbReference type="SUPFAM" id="SSF52799">
    <property type="entry name" value="(Phosphotyrosine protein) phosphatases II"/>
    <property type="match status" value="1"/>
</dbReference>
<evidence type="ECO:0000313" key="2">
    <source>
        <dbReference type="EMBL" id="GAA0895616.1"/>
    </source>
</evidence>
<accession>A0ABP3YJC6</accession>
<dbReference type="InterPro" id="IPR029021">
    <property type="entry name" value="Prot-tyrosine_phosphatase-like"/>
</dbReference>
<dbReference type="InterPro" id="IPR000387">
    <property type="entry name" value="Tyr_Pase_dom"/>
</dbReference>
<feature type="domain" description="Tyrosine specific protein phosphatases" evidence="1">
    <location>
        <begin position="135"/>
        <end position="169"/>
    </location>
</feature>
<comment type="caution">
    <text evidence="2">The sequence shown here is derived from an EMBL/GenBank/DDBJ whole genome shotgun (WGS) entry which is preliminary data.</text>
</comment>
<dbReference type="Pfam" id="PF13350">
    <property type="entry name" value="Y_phosphatase3"/>
    <property type="match status" value="1"/>
</dbReference>
<dbReference type="InterPro" id="IPR016130">
    <property type="entry name" value="Tyr_Pase_AS"/>
</dbReference>
<dbReference type="EMBL" id="BAAAHP010000163">
    <property type="protein sequence ID" value="GAA0895616.1"/>
    <property type="molecule type" value="Genomic_DNA"/>
</dbReference>
<evidence type="ECO:0000259" key="1">
    <source>
        <dbReference type="PROSITE" id="PS50056"/>
    </source>
</evidence>
<dbReference type="Gene3D" id="3.90.190.10">
    <property type="entry name" value="Protein tyrosine phosphatase superfamily"/>
    <property type="match status" value="1"/>
</dbReference>
<keyword evidence="3" id="KW-1185">Reference proteome</keyword>